<organism evidence="3 4">
    <name type="scientific">Bugula neritina</name>
    <name type="common">Brown bryozoan</name>
    <name type="synonym">Sertularia neritina</name>
    <dbReference type="NCBI Taxonomy" id="10212"/>
    <lineage>
        <taxon>Eukaryota</taxon>
        <taxon>Metazoa</taxon>
        <taxon>Spiralia</taxon>
        <taxon>Lophotrochozoa</taxon>
        <taxon>Bryozoa</taxon>
        <taxon>Gymnolaemata</taxon>
        <taxon>Cheilostomatida</taxon>
        <taxon>Flustrina</taxon>
        <taxon>Buguloidea</taxon>
        <taxon>Bugulidae</taxon>
        <taxon>Bugula</taxon>
    </lineage>
</organism>
<dbReference type="EMBL" id="VXIV02003326">
    <property type="protein sequence ID" value="KAF6018251.1"/>
    <property type="molecule type" value="Genomic_DNA"/>
</dbReference>
<keyword evidence="1" id="KW-1133">Transmembrane helix</keyword>
<proteinExistence type="predicted"/>
<feature type="transmembrane region" description="Helical" evidence="1">
    <location>
        <begin position="51"/>
        <end position="73"/>
    </location>
</feature>
<evidence type="ECO:0000256" key="1">
    <source>
        <dbReference type="SAM" id="Phobius"/>
    </source>
</evidence>
<keyword evidence="2" id="KW-0732">Signal</keyword>
<feature type="signal peptide" evidence="2">
    <location>
        <begin position="1"/>
        <end position="23"/>
    </location>
</feature>
<gene>
    <name evidence="3" type="ORF">EB796_023442</name>
</gene>
<comment type="caution">
    <text evidence="3">The sequence shown here is derived from an EMBL/GenBank/DDBJ whole genome shotgun (WGS) entry which is preliminary data.</text>
</comment>
<protein>
    <submittedName>
        <fullName evidence="3">Uncharacterized protein</fullName>
    </submittedName>
</protein>
<keyword evidence="1" id="KW-0812">Transmembrane</keyword>
<sequence length="166" mass="18372">MKHNLIMMLNIKTLSSHLATIAAEKVADTRIMTTDISLVFTVSPPTMTRTIIMNLNIVHATIMGTVVIAKAIIGEVMTDSPTMTMHILTPLIITHHLSAGHFLEIPHGTIANYTVLQRKIMVAVINIMMTEITGELTFRVIAGREKKEELHIPSVRRVEAKINNVG</sequence>
<keyword evidence="1" id="KW-0472">Membrane</keyword>
<evidence type="ECO:0000313" key="4">
    <source>
        <dbReference type="Proteomes" id="UP000593567"/>
    </source>
</evidence>
<name>A0A7J7IXV7_BUGNE</name>
<evidence type="ECO:0000313" key="3">
    <source>
        <dbReference type="EMBL" id="KAF6018251.1"/>
    </source>
</evidence>
<accession>A0A7J7IXV7</accession>
<dbReference type="AlphaFoldDB" id="A0A7J7IXV7"/>
<feature type="chain" id="PRO_5029526193" evidence="2">
    <location>
        <begin position="24"/>
        <end position="166"/>
    </location>
</feature>
<evidence type="ECO:0000256" key="2">
    <source>
        <dbReference type="SAM" id="SignalP"/>
    </source>
</evidence>
<keyword evidence="4" id="KW-1185">Reference proteome</keyword>
<reference evidence="3" key="1">
    <citation type="submission" date="2020-06" db="EMBL/GenBank/DDBJ databases">
        <title>Draft genome of Bugula neritina, a colonial animal packing powerful symbionts and potential medicines.</title>
        <authorList>
            <person name="Rayko M."/>
        </authorList>
    </citation>
    <scope>NUCLEOTIDE SEQUENCE [LARGE SCALE GENOMIC DNA]</scope>
    <source>
        <strain evidence="3">Kwan_BN1</strain>
    </source>
</reference>
<dbReference type="Proteomes" id="UP000593567">
    <property type="component" value="Unassembled WGS sequence"/>
</dbReference>